<organism evidence="1 2">
    <name type="scientific">Deinococcus koreensis</name>
    <dbReference type="NCBI Taxonomy" id="2054903"/>
    <lineage>
        <taxon>Bacteria</taxon>
        <taxon>Thermotogati</taxon>
        <taxon>Deinococcota</taxon>
        <taxon>Deinococci</taxon>
        <taxon>Deinococcales</taxon>
        <taxon>Deinococcaceae</taxon>
        <taxon>Deinococcus</taxon>
    </lineage>
</organism>
<sequence length="83" mass="9329">MNVIRHFSDTRTEQGRVRFLLQSGRVHLTAEGQGWAHSSRHTSLEEAATFLATVAQVPGGLYRQALDDLERQLQLEQEFHGAA</sequence>
<dbReference type="AlphaFoldDB" id="A0A2K3UU79"/>
<dbReference type="OrthoDB" id="71422at2"/>
<dbReference type="Proteomes" id="UP000236379">
    <property type="component" value="Unassembled WGS sequence"/>
</dbReference>
<name>A0A2K3UU79_9DEIO</name>
<keyword evidence="2" id="KW-1185">Reference proteome</keyword>
<dbReference type="RefSeq" id="WP_103309283.1">
    <property type="nucleotide sequence ID" value="NZ_PPPD01000001.1"/>
</dbReference>
<dbReference type="EMBL" id="PPPD01000001">
    <property type="protein sequence ID" value="PNY80093.1"/>
    <property type="molecule type" value="Genomic_DNA"/>
</dbReference>
<gene>
    <name evidence="1" type="ORF">CVO96_00855</name>
</gene>
<proteinExistence type="predicted"/>
<protein>
    <submittedName>
        <fullName evidence="1">Uncharacterized protein</fullName>
    </submittedName>
</protein>
<accession>A0A2K3UU79</accession>
<reference evidence="1 2" key="1">
    <citation type="submission" date="2018-01" db="EMBL/GenBank/DDBJ databases">
        <title>Deinococcus koreensis sp. nov., a radiation-resistant bacterium isolated from river water.</title>
        <authorList>
            <person name="Choi A."/>
        </authorList>
    </citation>
    <scope>NUCLEOTIDE SEQUENCE [LARGE SCALE GENOMIC DNA]</scope>
    <source>
        <strain evidence="1 2">SJW1-2</strain>
    </source>
</reference>
<evidence type="ECO:0000313" key="1">
    <source>
        <dbReference type="EMBL" id="PNY80093.1"/>
    </source>
</evidence>
<comment type="caution">
    <text evidence="1">The sequence shown here is derived from an EMBL/GenBank/DDBJ whole genome shotgun (WGS) entry which is preliminary data.</text>
</comment>
<evidence type="ECO:0000313" key="2">
    <source>
        <dbReference type="Proteomes" id="UP000236379"/>
    </source>
</evidence>